<evidence type="ECO:0000256" key="12">
    <source>
        <dbReference type="SAM" id="Phobius"/>
    </source>
</evidence>
<dbReference type="PROSITE" id="PS00108">
    <property type="entry name" value="PROTEIN_KINASE_ST"/>
    <property type="match status" value="1"/>
</dbReference>
<dbReference type="STRING" id="4615.A0A199VW92"/>
<evidence type="ECO:0000256" key="11">
    <source>
        <dbReference type="RuleBase" id="RU000304"/>
    </source>
</evidence>
<evidence type="ECO:0000256" key="8">
    <source>
        <dbReference type="ARBA" id="ARBA00022989"/>
    </source>
</evidence>
<gene>
    <name evidence="14" type="ORF">ACMD2_16536</name>
</gene>
<dbReference type="GO" id="GO:0004674">
    <property type="term" value="F:protein serine/threonine kinase activity"/>
    <property type="evidence" value="ECO:0007669"/>
    <property type="project" value="UniProtKB-KW"/>
</dbReference>
<dbReference type="PANTHER" id="PTHR47974:SF9">
    <property type="entry name" value="RECEPTOR-LIKE SERINE_THREONINE-PROTEIN KINASE"/>
    <property type="match status" value="1"/>
</dbReference>
<feature type="transmembrane region" description="Helical" evidence="12">
    <location>
        <begin position="12"/>
        <end position="37"/>
    </location>
</feature>
<dbReference type="PROSITE" id="PS50011">
    <property type="entry name" value="PROTEIN_KINASE_DOM"/>
    <property type="match status" value="1"/>
</dbReference>
<evidence type="ECO:0000259" key="13">
    <source>
        <dbReference type="PROSITE" id="PS50011"/>
    </source>
</evidence>
<keyword evidence="2" id="KW-0808">Transferase</keyword>
<dbReference type="Proteomes" id="UP000092600">
    <property type="component" value="Unassembled WGS sequence"/>
</dbReference>
<accession>A0A199VW92</accession>
<feature type="domain" description="Protein kinase" evidence="13">
    <location>
        <begin position="96"/>
        <end position="389"/>
    </location>
</feature>
<keyword evidence="9 12" id="KW-0472">Membrane</keyword>
<dbReference type="InterPro" id="IPR008271">
    <property type="entry name" value="Ser/Thr_kinase_AS"/>
</dbReference>
<keyword evidence="14" id="KW-0430">Lectin</keyword>
<evidence type="ECO:0000256" key="9">
    <source>
        <dbReference type="ARBA" id="ARBA00023136"/>
    </source>
</evidence>
<dbReference type="EMBL" id="LSRQ01000654">
    <property type="protein sequence ID" value="OAY81512.1"/>
    <property type="molecule type" value="Genomic_DNA"/>
</dbReference>
<evidence type="ECO:0000256" key="2">
    <source>
        <dbReference type="ARBA" id="ARBA00022679"/>
    </source>
</evidence>
<keyword evidence="8 12" id="KW-1133">Transmembrane helix</keyword>
<evidence type="ECO:0000256" key="6">
    <source>
        <dbReference type="ARBA" id="ARBA00022777"/>
    </source>
</evidence>
<dbReference type="PROSITE" id="PS00107">
    <property type="entry name" value="PROTEIN_KINASE_ATP"/>
    <property type="match status" value="1"/>
</dbReference>
<keyword evidence="6 14" id="KW-0418">Kinase</keyword>
<comment type="caution">
    <text evidence="14">The sequence shown here is derived from an EMBL/GenBank/DDBJ whole genome shotgun (WGS) entry which is preliminary data.</text>
</comment>
<dbReference type="GO" id="GO:0030246">
    <property type="term" value="F:carbohydrate binding"/>
    <property type="evidence" value="ECO:0007669"/>
    <property type="project" value="UniProtKB-KW"/>
</dbReference>
<dbReference type="SUPFAM" id="SSF56112">
    <property type="entry name" value="Protein kinase-like (PK-like)"/>
    <property type="match status" value="1"/>
</dbReference>
<dbReference type="Gene3D" id="1.10.510.10">
    <property type="entry name" value="Transferase(Phosphotransferase) domain 1"/>
    <property type="match status" value="1"/>
</dbReference>
<dbReference type="InterPro" id="IPR000719">
    <property type="entry name" value="Prot_kinase_dom"/>
</dbReference>
<dbReference type="Pfam" id="PF00069">
    <property type="entry name" value="Pkinase"/>
    <property type="match status" value="1"/>
</dbReference>
<keyword evidence="5 10" id="KW-0547">Nucleotide-binding</keyword>
<dbReference type="PANTHER" id="PTHR47974">
    <property type="entry name" value="OS07G0415500 PROTEIN"/>
    <property type="match status" value="1"/>
</dbReference>
<dbReference type="Gene3D" id="3.30.200.20">
    <property type="entry name" value="Phosphorylase Kinase, domain 1"/>
    <property type="match status" value="1"/>
</dbReference>
<evidence type="ECO:0000256" key="5">
    <source>
        <dbReference type="ARBA" id="ARBA00022741"/>
    </source>
</evidence>
<evidence type="ECO:0000256" key="3">
    <source>
        <dbReference type="ARBA" id="ARBA00022692"/>
    </source>
</evidence>
<comment type="subcellular location">
    <subcellularLocation>
        <location evidence="1">Membrane</location>
        <topology evidence="1">Single-pass membrane protein</topology>
    </subcellularLocation>
</comment>
<dbReference type="InterPro" id="IPR017441">
    <property type="entry name" value="Protein_kinase_ATP_BS"/>
</dbReference>
<keyword evidence="3 12" id="KW-0812">Transmembrane</keyword>
<evidence type="ECO:0000313" key="15">
    <source>
        <dbReference type="Proteomes" id="UP000092600"/>
    </source>
</evidence>
<keyword evidence="4" id="KW-0732">Signal</keyword>
<organism evidence="14 15">
    <name type="scientific">Ananas comosus</name>
    <name type="common">Pineapple</name>
    <name type="synonym">Ananas ananas</name>
    <dbReference type="NCBI Taxonomy" id="4615"/>
    <lineage>
        <taxon>Eukaryota</taxon>
        <taxon>Viridiplantae</taxon>
        <taxon>Streptophyta</taxon>
        <taxon>Embryophyta</taxon>
        <taxon>Tracheophyta</taxon>
        <taxon>Spermatophyta</taxon>
        <taxon>Magnoliopsida</taxon>
        <taxon>Liliopsida</taxon>
        <taxon>Poales</taxon>
        <taxon>Bromeliaceae</taxon>
        <taxon>Bromelioideae</taxon>
        <taxon>Ananas</taxon>
    </lineage>
</organism>
<evidence type="ECO:0000256" key="4">
    <source>
        <dbReference type="ARBA" id="ARBA00022729"/>
    </source>
</evidence>
<dbReference type="FunFam" id="1.10.510.10:FF:000537">
    <property type="entry name" value="Putative receptor-like protein kinase"/>
    <property type="match status" value="1"/>
</dbReference>
<dbReference type="AlphaFoldDB" id="A0A199VW92"/>
<proteinExistence type="inferred from homology"/>
<comment type="similarity">
    <text evidence="11">Belongs to the protein kinase superfamily.</text>
</comment>
<reference evidence="14 15" key="1">
    <citation type="journal article" date="2016" name="DNA Res.">
        <title>The draft genome of MD-2 pineapple using hybrid error correction of long reads.</title>
        <authorList>
            <person name="Redwan R.M."/>
            <person name="Saidin A."/>
            <person name="Kumar S.V."/>
        </authorList>
    </citation>
    <scope>NUCLEOTIDE SEQUENCE [LARGE SCALE GENOMIC DNA]</scope>
    <source>
        <strain evidence="15">cv. MD2</strain>
        <tissue evidence="14">Leaf</tissue>
    </source>
</reference>
<protein>
    <submittedName>
        <fullName evidence="14">G-type lectin S-receptor-like serine/threonine-protein kinase SD2-5</fullName>
    </submittedName>
</protein>
<evidence type="ECO:0000256" key="7">
    <source>
        <dbReference type="ARBA" id="ARBA00022840"/>
    </source>
</evidence>
<dbReference type="InterPro" id="IPR011009">
    <property type="entry name" value="Kinase-like_dom_sf"/>
</dbReference>
<dbReference type="SMART" id="SM00220">
    <property type="entry name" value="S_TKc"/>
    <property type="match status" value="1"/>
</dbReference>
<evidence type="ECO:0000256" key="10">
    <source>
        <dbReference type="PROSITE-ProRule" id="PRU10141"/>
    </source>
</evidence>
<feature type="binding site" evidence="10">
    <location>
        <position position="124"/>
    </location>
    <ligand>
        <name>ATP</name>
        <dbReference type="ChEBI" id="CHEBI:30616"/>
    </ligand>
</feature>
<evidence type="ECO:0000256" key="1">
    <source>
        <dbReference type="ARBA" id="ARBA00004167"/>
    </source>
</evidence>
<sequence length="410" mass="46290">MTFLTNMTQHTAATVFTVVFLVIFGTTILSVAIRLIIYAKKVYLRRNEHTTITTNPSTPTNRAVANETLDTNCVEKLLEEVAPLQFSPEQLTGFTANYVTKLGSGGFGAVYKGWLPNKVKIAVKVLRGDNLDERIKEQFMAEVGTIGRTHHINLVRLYGFCFEPELKALVFEYMKTGSLDRYLFDHEKHRTNVAALHEIAVGTAKGIKYLHEECENRIIHYDIKPENILLDANFTPKVADFGLARLLSRANTHITMTGMRGTPGYAAPEMWVPGAPITYKCDVYSFGIMLFEIVRRRRNFDERATESQQWFPTEALKRFVEGRLGEVMASLHGVQEWESMEKAERMCKVGLLCVQYRPQARPEMSMVVKMLEGEMEVTAPPTNAFQHFMGVEIEGRSSSTNPVTSGSSTR</sequence>
<dbReference type="GO" id="GO:0005524">
    <property type="term" value="F:ATP binding"/>
    <property type="evidence" value="ECO:0007669"/>
    <property type="project" value="UniProtKB-UniRule"/>
</dbReference>
<keyword evidence="11" id="KW-0723">Serine/threonine-protein kinase</keyword>
<evidence type="ECO:0000313" key="14">
    <source>
        <dbReference type="EMBL" id="OAY81512.1"/>
    </source>
</evidence>
<dbReference type="GO" id="GO:0016020">
    <property type="term" value="C:membrane"/>
    <property type="evidence" value="ECO:0007669"/>
    <property type="project" value="UniProtKB-SubCell"/>
</dbReference>
<keyword evidence="14" id="KW-0675">Receptor</keyword>
<keyword evidence="7 10" id="KW-0067">ATP-binding</keyword>
<name>A0A199VW92_ANACO</name>